<feature type="binding site" evidence="5">
    <location>
        <position position="193"/>
    </location>
    <ligand>
        <name>Mg(2+)</name>
        <dbReference type="ChEBI" id="CHEBI:18420"/>
    </ligand>
</feature>
<keyword evidence="4 5" id="KW-0342">GTP-binding</keyword>
<keyword evidence="2 5" id="KW-0547">Nucleotide-binding</keyword>
<evidence type="ECO:0000256" key="5">
    <source>
        <dbReference type="HAMAP-Rule" id="MF_01454"/>
    </source>
</evidence>
<feature type="binding site" evidence="5">
    <location>
        <begin position="166"/>
        <end position="173"/>
    </location>
    <ligand>
        <name>GTP</name>
        <dbReference type="ChEBI" id="CHEBI:37565"/>
    </ligand>
</feature>
<dbReference type="InterPro" id="IPR014100">
    <property type="entry name" value="GTP-bd_Obg/CgtA"/>
</dbReference>
<protein>
    <recommendedName>
        <fullName evidence="5">GTPase Obg</fullName>
        <ecNumber evidence="5">3.6.5.-</ecNumber>
    </recommendedName>
    <alternativeName>
        <fullName evidence="5">GTP-binding protein Obg</fullName>
    </alternativeName>
</protein>
<dbReference type="HAMAP" id="MF_01454">
    <property type="entry name" value="GTPase_Obg"/>
    <property type="match status" value="1"/>
</dbReference>
<dbReference type="Pfam" id="PF01926">
    <property type="entry name" value="MMR_HSR1"/>
    <property type="match status" value="1"/>
</dbReference>
<comment type="caution">
    <text evidence="9">The sequence shown here is derived from an EMBL/GenBank/DDBJ whole genome shotgun (WGS) entry which is preliminary data.</text>
</comment>
<reference evidence="10" key="1">
    <citation type="journal article" date="2019" name="Int. J. Syst. Evol. Microbiol.">
        <title>The Global Catalogue of Microorganisms (GCM) 10K type strain sequencing project: providing services to taxonomists for standard genome sequencing and annotation.</title>
        <authorList>
            <consortium name="The Broad Institute Genomics Platform"/>
            <consortium name="The Broad Institute Genome Sequencing Center for Infectious Disease"/>
            <person name="Wu L."/>
            <person name="Ma J."/>
        </authorList>
    </citation>
    <scope>NUCLEOTIDE SEQUENCE [LARGE SCALE GENOMIC DNA]</scope>
    <source>
        <strain evidence="10">NBRC 100033</strain>
    </source>
</reference>
<keyword evidence="5" id="KW-0378">Hydrolase</keyword>
<feature type="binding site" evidence="5">
    <location>
        <position position="173"/>
    </location>
    <ligand>
        <name>Mg(2+)</name>
        <dbReference type="ChEBI" id="CHEBI:18420"/>
    </ligand>
</feature>
<feature type="binding site" evidence="5">
    <location>
        <begin position="314"/>
        <end position="316"/>
    </location>
    <ligand>
        <name>GTP</name>
        <dbReference type="ChEBI" id="CHEBI:37565"/>
    </ligand>
</feature>
<evidence type="ECO:0000256" key="1">
    <source>
        <dbReference type="ARBA" id="ARBA00007699"/>
    </source>
</evidence>
<comment type="similarity">
    <text evidence="1 5">Belongs to the TRAFAC class OBG-HflX-like GTPase superfamily. OBG GTPase family.</text>
</comment>
<dbReference type="NCBIfam" id="NF008956">
    <property type="entry name" value="PRK12299.1"/>
    <property type="match status" value="1"/>
</dbReference>
<evidence type="ECO:0000259" key="7">
    <source>
        <dbReference type="PROSITE" id="PS51710"/>
    </source>
</evidence>
<dbReference type="Proteomes" id="UP001156682">
    <property type="component" value="Unassembled WGS sequence"/>
</dbReference>
<proteinExistence type="inferred from homology"/>
<dbReference type="Pfam" id="PF01018">
    <property type="entry name" value="GTP1_OBG"/>
    <property type="match status" value="1"/>
</dbReference>
<evidence type="ECO:0000256" key="2">
    <source>
        <dbReference type="ARBA" id="ARBA00022741"/>
    </source>
</evidence>
<dbReference type="PROSITE" id="PS51883">
    <property type="entry name" value="OBG"/>
    <property type="match status" value="1"/>
</dbReference>
<dbReference type="PROSITE" id="PS51710">
    <property type="entry name" value="G_OBG"/>
    <property type="match status" value="1"/>
</dbReference>
<dbReference type="PIRSF" id="PIRSF002401">
    <property type="entry name" value="GTP_bd_Obg/CgtA"/>
    <property type="match status" value="1"/>
</dbReference>
<dbReference type="InterPro" id="IPR006073">
    <property type="entry name" value="GTP-bd"/>
</dbReference>
<feature type="compositionally biased region" description="Polar residues" evidence="6">
    <location>
        <begin position="130"/>
        <end position="144"/>
    </location>
</feature>
<dbReference type="InterPro" id="IPR036726">
    <property type="entry name" value="GTP1_OBG_dom_sf"/>
</dbReference>
<keyword evidence="5" id="KW-0963">Cytoplasm</keyword>
<feature type="region of interest" description="Disordered" evidence="6">
    <location>
        <begin position="127"/>
        <end position="147"/>
    </location>
</feature>
<dbReference type="EMBL" id="BSOR01000077">
    <property type="protein sequence ID" value="GLR65141.1"/>
    <property type="molecule type" value="Genomic_DNA"/>
</dbReference>
<dbReference type="SUPFAM" id="SSF82051">
    <property type="entry name" value="Obg GTP-binding protein N-terminal domain"/>
    <property type="match status" value="1"/>
</dbReference>
<evidence type="ECO:0000256" key="3">
    <source>
        <dbReference type="ARBA" id="ARBA00022842"/>
    </source>
</evidence>
<dbReference type="NCBIfam" id="NF008955">
    <property type="entry name" value="PRK12297.1"/>
    <property type="match status" value="1"/>
</dbReference>
<dbReference type="PRINTS" id="PR00326">
    <property type="entry name" value="GTP1OBG"/>
</dbReference>
<dbReference type="RefSeq" id="WP_027851659.1">
    <property type="nucleotide sequence ID" value="NZ_BSOR01000077.1"/>
</dbReference>
<comment type="cofactor">
    <cofactor evidence="5">
        <name>Mg(2+)</name>
        <dbReference type="ChEBI" id="CHEBI:18420"/>
    </cofactor>
</comment>
<feature type="binding site" evidence="5">
    <location>
        <begin position="213"/>
        <end position="216"/>
    </location>
    <ligand>
        <name>GTP</name>
        <dbReference type="ChEBI" id="CHEBI:37565"/>
    </ligand>
</feature>
<dbReference type="PANTHER" id="PTHR11702">
    <property type="entry name" value="DEVELOPMENTALLY REGULATED GTP-BINDING PROTEIN-RELATED"/>
    <property type="match status" value="1"/>
</dbReference>
<dbReference type="InterPro" id="IPR031167">
    <property type="entry name" value="G_OBG"/>
</dbReference>
<evidence type="ECO:0000313" key="10">
    <source>
        <dbReference type="Proteomes" id="UP001156682"/>
    </source>
</evidence>
<evidence type="ECO:0000256" key="4">
    <source>
        <dbReference type="ARBA" id="ARBA00023134"/>
    </source>
</evidence>
<feature type="binding site" evidence="5">
    <location>
        <begin position="283"/>
        <end position="286"/>
    </location>
    <ligand>
        <name>GTP</name>
        <dbReference type="ChEBI" id="CHEBI:37565"/>
    </ligand>
</feature>
<evidence type="ECO:0000313" key="9">
    <source>
        <dbReference type="EMBL" id="GLR65141.1"/>
    </source>
</evidence>
<dbReference type="InterPro" id="IPR006169">
    <property type="entry name" value="GTP1_OBG_dom"/>
</dbReference>
<feature type="compositionally biased region" description="Acidic residues" evidence="6">
    <location>
        <begin position="379"/>
        <end position="399"/>
    </location>
</feature>
<keyword evidence="5" id="KW-0479">Metal-binding</keyword>
<comment type="subcellular location">
    <subcellularLocation>
        <location evidence="5">Cytoplasm</location>
    </subcellularLocation>
</comment>
<gene>
    <name evidence="5 9" type="primary">obg</name>
    <name evidence="9" type="ORF">GCM10007878_25800</name>
</gene>
<dbReference type="InterPro" id="IPR027417">
    <property type="entry name" value="P-loop_NTPase"/>
</dbReference>
<feature type="binding site" evidence="5">
    <location>
        <begin position="191"/>
        <end position="195"/>
    </location>
    <ligand>
        <name>GTP</name>
        <dbReference type="ChEBI" id="CHEBI:37565"/>
    </ligand>
</feature>
<sequence>MQFLDEARITVVAGKGGNGCMSFRREKYVPRGGPDGGDGGHGGSVYLVGDDSLNTLIDFRFQKHYRAASGESGRGGQCSGKAGEDLYVKVPVGTSIVDEDTLEIIGDITENEQQLLVAEGGHRGLGNIHFKSSTNRAPRQTTKGTEGEERNLNLEMKVMADVGLLGLPNAGKSTLIRSVSAAKPKVADYPFTTLVPNLGVVKVGFHQHFVMADIPGLIAGASEGTGLGFKFLRHLTRCRLLLHVIDIDPVDQSDPVESARIIAKELASYSQTLAERPRWLVLNKLDLMLEEDADDICEKIISELNWQGPVFRISAISNQGTERLSQAIMTWLVEQRALEADDPEAAEAEEQVRARMEAEAVARVEAWLNRRHKRKNQDSDEDDDDFDEDDYDVDFEYVQ</sequence>
<evidence type="ECO:0000259" key="8">
    <source>
        <dbReference type="PROSITE" id="PS51883"/>
    </source>
</evidence>
<feature type="domain" description="OBG-type G" evidence="7">
    <location>
        <begin position="160"/>
        <end position="333"/>
    </location>
</feature>
<dbReference type="Gene3D" id="3.40.50.300">
    <property type="entry name" value="P-loop containing nucleotide triphosphate hydrolases"/>
    <property type="match status" value="1"/>
</dbReference>
<dbReference type="PANTHER" id="PTHR11702:SF31">
    <property type="entry name" value="MITOCHONDRIAL RIBOSOME-ASSOCIATED GTPASE 2"/>
    <property type="match status" value="1"/>
</dbReference>
<feature type="region of interest" description="Disordered" evidence="6">
    <location>
        <begin position="372"/>
        <end position="399"/>
    </location>
</feature>
<dbReference type="NCBIfam" id="NF008954">
    <property type="entry name" value="PRK12296.1"/>
    <property type="match status" value="1"/>
</dbReference>
<name>A0ABQ6A024_9GAMM</name>
<accession>A0ABQ6A024</accession>
<organism evidence="9 10">
    <name type="scientific">Marinospirillum insulare</name>
    <dbReference type="NCBI Taxonomy" id="217169"/>
    <lineage>
        <taxon>Bacteria</taxon>
        <taxon>Pseudomonadati</taxon>
        <taxon>Pseudomonadota</taxon>
        <taxon>Gammaproteobacteria</taxon>
        <taxon>Oceanospirillales</taxon>
        <taxon>Oceanospirillaceae</taxon>
        <taxon>Marinospirillum</taxon>
    </lineage>
</organism>
<dbReference type="NCBIfam" id="TIGR02729">
    <property type="entry name" value="Obg_CgtA"/>
    <property type="match status" value="1"/>
</dbReference>
<dbReference type="Gene3D" id="2.70.210.12">
    <property type="entry name" value="GTP1/OBG domain"/>
    <property type="match status" value="1"/>
</dbReference>
<dbReference type="SUPFAM" id="SSF52540">
    <property type="entry name" value="P-loop containing nucleoside triphosphate hydrolases"/>
    <property type="match status" value="1"/>
</dbReference>
<dbReference type="EC" id="3.6.5.-" evidence="5"/>
<feature type="domain" description="Obg" evidence="8">
    <location>
        <begin position="1"/>
        <end position="159"/>
    </location>
</feature>
<dbReference type="InterPro" id="IPR045086">
    <property type="entry name" value="OBG_GTPase"/>
</dbReference>
<keyword evidence="10" id="KW-1185">Reference proteome</keyword>
<keyword evidence="3 5" id="KW-0460">Magnesium</keyword>
<comment type="subunit">
    <text evidence="5">Monomer.</text>
</comment>
<evidence type="ECO:0000256" key="6">
    <source>
        <dbReference type="SAM" id="MobiDB-lite"/>
    </source>
</evidence>
<dbReference type="CDD" id="cd01898">
    <property type="entry name" value="Obg"/>
    <property type="match status" value="1"/>
</dbReference>
<comment type="function">
    <text evidence="5">An essential GTPase which binds GTP, GDP and possibly (p)ppGpp with moderate affinity, with high nucleotide exchange rates and a fairly low GTP hydrolysis rate. Plays a role in control of the cell cycle, stress response, ribosome biogenesis and in those bacteria that undergo differentiation, in morphogenesis control.</text>
</comment>